<dbReference type="AlphaFoldDB" id="A0A1B7W4P1"/>
<sequence length="87" mass="9481">MARPLERTERAVGPSCGSHEGTGHGHEQPSAVVCGQRLQLLLDARSGLLPHLHTRVRVQAAATALEQLGHQGRVEPVDSRRQLQVQH</sequence>
<reference evidence="2 3" key="1">
    <citation type="submission" date="2015-09" db="EMBL/GenBank/DDBJ databases">
        <title>Aphanizomenon flos-aquae WA102.</title>
        <authorList>
            <person name="Driscoll C."/>
        </authorList>
    </citation>
    <scope>NUCLEOTIDE SEQUENCE [LARGE SCALE GENOMIC DNA]</scope>
    <source>
        <strain evidence="2">WA102</strain>
    </source>
</reference>
<feature type="region of interest" description="Disordered" evidence="1">
    <location>
        <begin position="1"/>
        <end position="29"/>
    </location>
</feature>
<comment type="caution">
    <text evidence="2">The sequence shown here is derived from an EMBL/GenBank/DDBJ whole genome shotgun (WGS) entry which is preliminary data.</text>
</comment>
<evidence type="ECO:0000313" key="3">
    <source>
        <dbReference type="Proteomes" id="UP000092093"/>
    </source>
</evidence>
<dbReference type="EMBL" id="LJOW01000926">
    <property type="protein sequence ID" value="OBQ32084.1"/>
    <property type="molecule type" value="Genomic_DNA"/>
</dbReference>
<proteinExistence type="predicted"/>
<name>A0A1B7W4P1_APHFL</name>
<evidence type="ECO:0000313" key="2">
    <source>
        <dbReference type="EMBL" id="OBQ32084.1"/>
    </source>
</evidence>
<gene>
    <name evidence="2" type="ORF">AN484_28285</name>
</gene>
<feature type="compositionally biased region" description="Basic and acidic residues" evidence="1">
    <location>
        <begin position="1"/>
        <end position="10"/>
    </location>
</feature>
<protein>
    <submittedName>
        <fullName evidence="2">Uncharacterized protein</fullName>
    </submittedName>
</protein>
<accession>A0A1B7W4P1</accession>
<dbReference type="Proteomes" id="UP000092093">
    <property type="component" value="Unassembled WGS sequence"/>
</dbReference>
<evidence type="ECO:0000256" key="1">
    <source>
        <dbReference type="SAM" id="MobiDB-lite"/>
    </source>
</evidence>
<organism evidence="2 3">
    <name type="scientific">Aphanizomenon flos-aquae WA102</name>
    <dbReference type="NCBI Taxonomy" id="1710896"/>
    <lineage>
        <taxon>Bacteria</taxon>
        <taxon>Bacillati</taxon>
        <taxon>Cyanobacteriota</taxon>
        <taxon>Cyanophyceae</taxon>
        <taxon>Nostocales</taxon>
        <taxon>Aphanizomenonaceae</taxon>
        <taxon>Aphanizomenon</taxon>
    </lineage>
</organism>